<name>A0A2M7QCB2_9BACT</name>
<proteinExistence type="inferred from homology"/>
<dbReference type="InterPro" id="IPR000086">
    <property type="entry name" value="NUDIX_hydrolase_dom"/>
</dbReference>
<protein>
    <recommendedName>
        <fullName evidence="4">Nudix hydrolase domain-containing protein</fullName>
    </recommendedName>
</protein>
<evidence type="ECO:0000313" key="5">
    <source>
        <dbReference type="EMBL" id="PIY68865.1"/>
    </source>
</evidence>
<dbReference type="InterPro" id="IPR020084">
    <property type="entry name" value="NUDIX_hydrolase_CS"/>
</dbReference>
<sequence length="140" mass="16379">MKQHITPVIIGIIKQSGKYLLTKRCEKDTSSEFHDLWHLPGGGLKFGEKPDETIVREMKEELGLSVKVKRMLSHVFSRVRDDKWQGLLMCYVLTLVDPDEVIHLNREASEFGWFTQDEILQLNTFDLTREILEYEMGNIR</sequence>
<comment type="caution">
    <text evidence="5">The sequence shown here is derived from an EMBL/GenBank/DDBJ whole genome shotgun (WGS) entry which is preliminary data.</text>
</comment>
<evidence type="ECO:0000313" key="6">
    <source>
        <dbReference type="Proteomes" id="UP000230108"/>
    </source>
</evidence>
<reference evidence="6" key="1">
    <citation type="submission" date="2017-09" db="EMBL/GenBank/DDBJ databases">
        <title>Depth-based differentiation of microbial function through sediment-hosted aquifers and enrichment of novel symbionts in the deep terrestrial subsurface.</title>
        <authorList>
            <person name="Probst A.J."/>
            <person name="Ladd B."/>
            <person name="Jarett J.K."/>
            <person name="Geller-Mcgrath D.E."/>
            <person name="Sieber C.M.K."/>
            <person name="Emerson J.B."/>
            <person name="Anantharaman K."/>
            <person name="Thomas B.C."/>
            <person name="Malmstrom R."/>
            <person name="Stieglmeier M."/>
            <person name="Klingl A."/>
            <person name="Woyke T."/>
            <person name="Ryan C.M."/>
            <person name="Banfield J.F."/>
        </authorList>
    </citation>
    <scope>NUCLEOTIDE SEQUENCE [LARGE SCALE GENOMIC DNA]</scope>
</reference>
<dbReference type="EMBL" id="PFLF01000078">
    <property type="protein sequence ID" value="PIY68865.1"/>
    <property type="molecule type" value="Genomic_DNA"/>
</dbReference>
<dbReference type="AlphaFoldDB" id="A0A2M7QCB2"/>
<dbReference type="GO" id="GO:0016787">
    <property type="term" value="F:hydrolase activity"/>
    <property type="evidence" value="ECO:0007669"/>
    <property type="project" value="UniProtKB-KW"/>
</dbReference>
<dbReference type="PANTHER" id="PTHR43046">
    <property type="entry name" value="GDP-MANNOSE MANNOSYL HYDROLASE"/>
    <property type="match status" value="1"/>
</dbReference>
<dbReference type="PROSITE" id="PS51462">
    <property type="entry name" value="NUDIX"/>
    <property type="match status" value="1"/>
</dbReference>
<comment type="cofactor">
    <cofactor evidence="1">
        <name>Mg(2+)</name>
        <dbReference type="ChEBI" id="CHEBI:18420"/>
    </cofactor>
</comment>
<dbReference type="Proteomes" id="UP000230108">
    <property type="component" value="Unassembled WGS sequence"/>
</dbReference>
<dbReference type="CDD" id="cd02883">
    <property type="entry name" value="NUDIX_Hydrolase"/>
    <property type="match status" value="1"/>
</dbReference>
<evidence type="ECO:0000256" key="3">
    <source>
        <dbReference type="RuleBase" id="RU003476"/>
    </source>
</evidence>
<dbReference type="Pfam" id="PF00293">
    <property type="entry name" value="NUDIX"/>
    <property type="match status" value="1"/>
</dbReference>
<feature type="domain" description="Nudix hydrolase" evidence="4">
    <location>
        <begin position="2"/>
        <end position="135"/>
    </location>
</feature>
<dbReference type="PRINTS" id="PR00502">
    <property type="entry name" value="NUDIXFAMILY"/>
</dbReference>
<dbReference type="PROSITE" id="PS00893">
    <property type="entry name" value="NUDIX_BOX"/>
    <property type="match status" value="1"/>
</dbReference>
<dbReference type="InterPro" id="IPR020476">
    <property type="entry name" value="Nudix_hydrolase"/>
</dbReference>
<evidence type="ECO:0000256" key="1">
    <source>
        <dbReference type="ARBA" id="ARBA00001946"/>
    </source>
</evidence>
<dbReference type="InterPro" id="IPR015797">
    <property type="entry name" value="NUDIX_hydrolase-like_dom_sf"/>
</dbReference>
<dbReference type="SUPFAM" id="SSF55811">
    <property type="entry name" value="Nudix"/>
    <property type="match status" value="1"/>
</dbReference>
<comment type="similarity">
    <text evidence="3">Belongs to the Nudix hydrolase family.</text>
</comment>
<keyword evidence="2 3" id="KW-0378">Hydrolase</keyword>
<organism evidence="5 6">
    <name type="scientific">Candidatus Roizmanbacteria bacterium CG_4_10_14_0_8_um_filter_39_9</name>
    <dbReference type="NCBI Taxonomy" id="1974829"/>
    <lineage>
        <taxon>Bacteria</taxon>
        <taxon>Candidatus Roizmaniibacteriota</taxon>
    </lineage>
</organism>
<evidence type="ECO:0000256" key="2">
    <source>
        <dbReference type="ARBA" id="ARBA00022801"/>
    </source>
</evidence>
<dbReference type="Gene3D" id="3.90.79.10">
    <property type="entry name" value="Nucleoside Triphosphate Pyrophosphohydrolase"/>
    <property type="match status" value="1"/>
</dbReference>
<evidence type="ECO:0000259" key="4">
    <source>
        <dbReference type="PROSITE" id="PS51462"/>
    </source>
</evidence>
<accession>A0A2M7QCB2</accession>
<dbReference type="PANTHER" id="PTHR43046:SF14">
    <property type="entry name" value="MUTT_NUDIX FAMILY PROTEIN"/>
    <property type="match status" value="1"/>
</dbReference>
<gene>
    <name evidence="5" type="ORF">COY90_03690</name>
</gene>